<evidence type="ECO:0000313" key="1">
    <source>
        <dbReference type="EMBL" id="TFK60483.1"/>
    </source>
</evidence>
<dbReference type="EMBL" id="ML208769">
    <property type="protein sequence ID" value="TFK60483.1"/>
    <property type="molecule type" value="Genomic_DNA"/>
</dbReference>
<protein>
    <submittedName>
        <fullName evidence="1">Uncharacterized protein</fullName>
    </submittedName>
</protein>
<gene>
    <name evidence="1" type="ORF">BDN72DRAFT_939921</name>
</gene>
<accession>A0ACD3A3S8</accession>
<sequence length="698" mass="77754">MPRSWTTDEQRVWLETKLPDFISARSRGRSTAYAKGVHHSFSQNWPDIEALFEERFRTEPHPLNLSTEDLVKLQTFKKKRAAIQSWLQRNSTQRGRTANRAVRALLRNSAPRRRRAYQLGEVYNKLYPEKVSAVYQERKVEGLSRGQRLNLIKKISDELLEAETDEVKEEVEMEQDKRRGELDALANAHNGTTADLDELTLQQYINQLPDLLSSVVGEIGKLCPEWGFLVVASGPMPKANNATHVFDPSQITHNLPSLYAGPKSVEGYSFAEAHEDFDTGLRIPFGNFVEAGIVDKVKHEEAREALDALEHRVDDDDEEDEEEDEDEDEDEVTPSSRATSPGDGDEEEEEGVDNPPPTQRPRRLMVVDADSDDKDDPPPPPRLPPQVLPDADDLDAESALFTPPTKHPLEDWPIEQPDSDGEPEVDSKIVSRPSKKSTTHSLKPDEVGDHRCGQTPQTKAQAAKAKRAESTKKRLDTRRRNQEKKDEEIKAAKELEAAKNASEVEAMKNAKKVEAAKNAKVVEATKNAKVVEATKSPKTFAKVLEAAKKAQEKNTSTVDKSKAPKDGKRATKASKKLTATKKDATNLDGQDTLPGEEHPTKDNATPATKRRPPPAIIPPRQVAQSNQIADDPVSRPEGTSPKPKGKKSRKRPLEKEDTGVDPVEEAGPSKRPRRKIVPPTPADAEVTFAKAARLKRRA</sequence>
<dbReference type="Proteomes" id="UP000308600">
    <property type="component" value="Unassembled WGS sequence"/>
</dbReference>
<organism evidence="1 2">
    <name type="scientific">Pluteus cervinus</name>
    <dbReference type="NCBI Taxonomy" id="181527"/>
    <lineage>
        <taxon>Eukaryota</taxon>
        <taxon>Fungi</taxon>
        <taxon>Dikarya</taxon>
        <taxon>Basidiomycota</taxon>
        <taxon>Agaricomycotina</taxon>
        <taxon>Agaricomycetes</taxon>
        <taxon>Agaricomycetidae</taxon>
        <taxon>Agaricales</taxon>
        <taxon>Pluteineae</taxon>
        <taxon>Pluteaceae</taxon>
        <taxon>Pluteus</taxon>
    </lineage>
</organism>
<reference evidence="1 2" key="1">
    <citation type="journal article" date="2019" name="Nat. Ecol. Evol.">
        <title>Megaphylogeny resolves global patterns of mushroom evolution.</title>
        <authorList>
            <person name="Varga T."/>
            <person name="Krizsan K."/>
            <person name="Foldi C."/>
            <person name="Dima B."/>
            <person name="Sanchez-Garcia M."/>
            <person name="Sanchez-Ramirez S."/>
            <person name="Szollosi G.J."/>
            <person name="Szarkandi J.G."/>
            <person name="Papp V."/>
            <person name="Albert L."/>
            <person name="Andreopoulos W."/>
            <person name="Angelini C."/>
            <person name="Antonin V."/>
            <person name="Barry K.W."/>
            <person name="Bougher N.L."/>
            <person name="Buchanan P."/>
            <person name="Buyck B."/>
            <person name="Bense V."/>
            <person name="Catcheside P."/>
            <person name="Chovatia M."/>
            <person name="Cooper J."/>
            <person name="Damon W."/>
            <person name="Desjardin D."/>
            <person name="Finy P."/>
            <person name="Geml J."/>
            <person name="Haridas S."/>
            <person name="Hughes K."/>
            <person name="Justo A."/>
            <person name="Karasinski D."/>
            <person name="Kautmanova I."/>
            <person name="Kiss B."/>
            <person name="Kocsube S."/>
            <person name="Kotiranta H."/>
            <person name="LaButti K.M."/>
            <person name="Lechner B.E."/>
            <person name="Liimatainen K."/>
            <person name="Lipzen A."/>
            <person name="Lukacs Z."/>
            <person name="Mihaltcheva S."/>
            <person name="Morgado L.N."/>
            <person name="Niskanen T."/>
            <person name="Noordeloos M.E."/>
            <person name="Ohm R.A."/>
            <person name="Ortiz-Santana B."/>
            <person name="Ovrebo C."/>
            <person name="Racz N."/>
            <person name="Riley R."/>
            <person name="Savchenko A."/>
            <person name="Shiryaev A."/>
            <person name="Soop K."/>
            <person name="Spirin V."/>
            <person name="Szebenyi C."/>
            <person name="Tomsovsky M."/>
            <person name="Tulloss R.E."/>
            <person name="Uehling J."/>
            <person name="Grigoriev I.V."/>
            <person name="Vagvolgyi C."/>
            <person name="Papp T."/>
            <person name="Martin F.M."/>
            <person name="Miettinen O."/>
            <person name="Hibbett D.S."/>
            <person name="Nagy L.G."/>
        </authorList>
    </citation>
    <scope>NUCLEOTIDE SEQUENCE [LARGE SCALE GENOMIC DNA]</scope>
    <source>
        <strain evidence="1 2">NL-1719</strain>
    </source>
</reference>
<evidence type="ECO:0000313" key="2">
    <source>
        <dbReference type="Proteomes" id="UP000308600"/>
    </source>
</evidence>
<name>A0ACD3A3S8_9AGAR</name>
<keyword evidence="2" id="KW-1185">Reference proteome</keyword>
<proteinExistence type="predicted"/>